<name>A0A8H7WJU9_9HELO</name>
<feature type="compositionally biased region" description="Polar residues" evidence="1">
    <location>
        <begin position="217"/>
        <end position="226"/>
    </location>
</feature>
<dbReference type="AlphaFoldDB" id="A0A8H7WJU9"/>
<evidence type="ECO:0000313" key="2">
    <source>
        <dbReference type="EMBL" id="KAG4426117.1"/>
    </source>
</evidence>
<keyword evidence="3" id="KW-1185">Reference proteome</keyword>
<dbReference type="OrthoDB" id="3552300at2759"/>
<evidence type="ECO:0000313" key="3">
    <source>
        <dbReference type="Proteomes" id="UP000664132"/>
    </source>
</evidence>
<comment type="caution">
    <text evidence="2">The sequence shown here is derived from an EMBL/GenBank/DDBJ whole genome shotgun (WGS) entry which is preliminary data.</text>
</comment>
<reference evidence="2" key="1">
    <citation type="submission" date="2021-02" db="EMBL/GenBank/DDBJ databases">
        <title>Genome sequence Cadophora malorum strain M34.</title>
        <authorList>
            <person name="Stefanovic E."/>
            <person name="Vu D."/>
            <person name="Scully C."/>
            <person name="Dijksterhuis J."/>
            <person name="Roader J."/>
            <person name="Houbraken J."/>
        </authorList>
    </citation>
    <scope>NUCLEOTIDE SEQUENCE</scope>
    <source>
        <strain evidence="2">M34</strain>
    </source>
</reference>
<feature type="region of interest" description="Disordered" evidence="1">
    <location>
        <begin position="198"/>
        <end position="226"/>
    </location>
</feature>
<proteinExistence type="predicted"/>
<feature type="region of interest" description="Disordered" evidence="1">
    <location>
        <begin position="321"/>
        <end position="343"/>
    </location>
</feature>
<evidence type="ECO:0000256" key="1">
    <source>
        <dbReference type="SAM" id="MobiDB-lite"/>
    </source>
</evidence>
<dbReference type="Proteomes" id="UP000664132">
    <property type="component" value="Unassembled WGS sequence"/>
</dbReference>
<accession>A0A8H7WJU9</accession>
<gene>
    <name evidence="2" type="ORF">IFR04_000824</name>
</gene>
<sequence length="395" mass="43992">MPRSIPSPDSALQQSIASSASANRNISFARTSTFNILTLSIASTLRIQSSTRAIDNTNNETYFDSVAMTAPPSHIDFLLEAANSDIPDNSPWTHLKFILKRSGVDTSTIDELEAMNLFRNIRRAITEERKDGMRDASREHIAAVLALANSNDVPDDMMTVWSSVKLCLTYSNKALAVPDSADWLRSFNRFRRIIAGEEAEQDDTQHTPVSRAERAQSDSAYDSQFSECDPKDEGFVTVLLDTGGRRSLPYIISDDHDKHVMIKTASRSCELYPDREEMVHARCLSKDSPEPSTIQFEVVEDDLEEADIVFSRKLLEAEKKRNAMRDRRRGRDHSRSAAGSSAGYFEEEDHLQATSYAIGIALQSPSVRNLDDMGIANLGIKADLALRAARNGRGR</sequence>
<organism evidence="2 3">
    <name type="scientific">Cadophora malorum</name>
    <dbReference type="NCBI Taxonomy" id="108018"/>
    <lineage>
        <taxon>Eukaryota</taxon>
        <taxon>Fungi</taxon>
        <taxon>Dikarya</taxon>
        <taxon>Ascomycota</taxon>
        <taxon>Pezizomycotina</taxon>
        <taxon>Leotiomycetes</taxon>
        <taxon>Helotiales</taxon>
        <taxon>Ploettnerulaceae</taxon>
        <taxon>Cadophora</taxon>
    </lineage>
</organism>
<protein>
    <submittedName>
        <fullName evidence="2">Uncharacterized protein</fullName>
    </submittedName>
</protein>
<dbReference type="EMBL" id="JAFJYH010000005">
    <property type="protein sequence ID" value="KAG4426117.1"/>
    <property type="molecule type" value="Genomic_DNA"/>
</dbReference>